<name>A0A8C7MTE6_ONCKI</name>
<dbReference type="PROSITE" id="PS51257">
    <property type="entry name" value="PROKAR_LIPOPROTEIN"/>
    <property type="match status" value="1"/>
</dbReference>
<feature type="chain" id="PRO_5034539653" evidence="1">
    <location>
        <begin position="31"/>
        <end position="226"/>
    </location>
</feature>
<dbReference type="SUPFAM" id="SSF54060">
    <property type="entry name" value="His-Me finger endonucleases"/>
    <property type="match status" value="1"/>
</dbReference>
<dbReference type="InterPro" id="IPR039015">
    <property type="entry name" value="ENDOD1"/>
</dbReference>
<keyword evidence="1" id="KW-0732">Signal</keyword>
<protein>
    <submittedName>
        <fullName evidence="2">Si:dkey-85k7.10</fullName>
    </submittedName>
</protein>
<evidence type="ECO:0000313" key="2">
    <source>
        <dbReference type="Ensembl" id="ENSOKIP00005078028.1"/>
    </source>
</evidence>
<reference evidence="2" key="2">
    <citation type="submission" date="2025-09" db="UniProtKB">
        <authorList>
            <consortium name="Ensembl"/>
        </authorList>
    </citation>
    <scope>IDENTIFICATION</scope>
</reference>
<evidence type="ECO:0000256" key="1">
    <source>
        <dbReference type="SAM" id="SignalP"/>
    </source>
</evidence>
<dbReference type="AlphaFoldDB" id="A0A8C7MTE6"/>
<dbReference type="PANTHER" id="PTHR21472:SF20">
    <property type="entry name" value="ENDONUCLEASE DOMAIN-CONTAINING 1 PROTEIN-LIKE"/>
    <property type="match status" value="1"/>
</dbReference>
<feature type="signal peptide" evidence="1">
    <location>
        <begin position="1"/>
        <end position="30"/>
    </location>
</feature>
<dbReference type="InterPro" id="IPR044925">
    <property type="entry name" value="His-Me_finger_sf"/>
</dbReference>
<dbReference type="Ensembl" id="ENSOKIT00005083171.1">
    <property type="protein sequence ID" value="ENSOKIP00005078028.1"/>
    <property type="gene ID" value="ENSOKIG00005033762.1"/>
</dbReference>
<proteinExistence type="predicted"/>
<keyword evidence="3" id="KW-1185">Reference proteome</keyword>
<organism evidence="2 3">
    <name type="scientific">Oncorhynchus kisutch</name>
    <name type="common">Coho salmon</name>
    <name type="synonym">Salmo kisutch</name>
    <dbReference type="NCBI Taxonomy" id="8019"/>
    <lineage>
        <taxon>Eukaryota</taxon>
        <taxon>Metazoa</taxon>
        <taxon>Chordata</taxon>
        <taxon>Craniata</taxon>
        <taxon>Vertebrata</taxon>
        <taxon>Euteleostomi</taxon>
        <taxon>Actinopterygii</taxon>
        <taxon>Neopterygii</taxon>
        <taxon>Teleostei</taxon>
        <taxon>Protacanthopterygii</taxon>
        <taxon>Salmoniformes</taxon>
        <taxon>Salmonidae</taxon>
        <taxon>Salmoninae</taxon>
        <taxon>Oncorhynchus</taxon>
    </lineage>
</organism>
<evidence type="ECO:0000313" key="3">
    <source>
        <dbReference type="Proteomes" id="UP000694557"/>
    </source>
</evidence>
<accession>A0A8C7MTE6</accession>
<dbReference type="PANTHER" id="PTHR21472">
    <property type="entry name" value="ENDONUCLEASE DOMAIN-CONTAINING 1 PROTEIN ENDOD1"/>
    <property type="match status" value="1"/>
</dbReference>
<reference evidence="2" key="1">
    <citation type="submission" date="2025-08" db="UniProtKB">
        <authorList>
            <consortium name="Ensembl"/>
        </authorList>
    </citation>
    <scope>IDENTIFICATION</scope>
</reference>
<dbReference type="Proteomes" id="UP000694557">
    <property type="component" value="Unassembled WGS sequence"/>
</dbReference>
<dbReference type="GeneTree" id="ENSGT01030000234592"/>
<sequence length="226" mass="25890">MVIMRHLSIYSSLSLAVMLILLGCMRESPAGVVEDFNHMERCKDSLYMGTPPQGYLLSNSLKKICQHYEDKPRFITLCDPHKLIPIYSAYTFKKFDSGKRVDLPWMFKPQRTSESNMEPFPQSSHMHMNFEDSRAGRLSPVRPPGHGLHLHNDQLMLLPLAADPQVQDWALGRARGPHPQTSQQLLPWQSLRGHRGHDLREHDPLGPCGRPQVHVVSVLLHRLRPE</sequence>